<dbReference type="InterPro" id="IPR050700">
    <property type="entry name" value="YIM1/Zinc_Alcohol_DH_Fams"/>
</dbReference>
<dbReference type="Gene3D" id="3.40.50.720">
    <property type="entry name" value="NAD(P)-binding Rossmann-like Domain"/>
    <property type="match status" value="1"/>
</dbReference>
<dbReference type="RefSeq" id="WP_330927542.1">
    <property type="nucleotide sequence ID" value="NZ_CP119075.1"/>
</dbReference>
<organism evidence="2 3">
    <name type="scientific">Synoicihabitans lomoniglobus</name>
    <dbReference type="NCBI Taxonomy" id="2909285"/>
    <lineage>
        <taxon>Bacteria</taxon>
        <taxon>Pseudomonadati</taxon>
        <taxon>Verrucomicrobiota</taxon>
        <taxon>Opitutia</taxon>
        <taxon>Opitutales</taxon>
        <taxon>Opitutaceae</taxon>
        <taxon>Synoicihabitans</taxon>
    </lineage>
</organism>
<dbReference type="Pfam" id="PF08240">
    <property type="entry name" value="ADH_N"/>
    <property type="match status" value="1"/>
</dbReference>
<dbReference type="SMART" id="SM00829">
    <property type="entry name" value="PKS_ER"/>
    <property type="match status" value="1"/>
</dbReference>
<sequence length="327" mass="36072">MKAVIYQQYGPPSVLVAAEVEPPQPKAGEVTIRVHAVEVTKADCEMRSFRFPVAWFWLPLRIAFGIRRPRRQILGSYFAGEVVATSATTSRFKVGEAVFGCSQLRLGAYGEMLCLPERYTIEQKPKNLSFAEAAAVPLGALNALHFLTKVELMADESILIIGAGGSIGLFAIQIAKVIGAKVTAVDKAAKAEVVRQAGADVFIDYTQQEFWKTEERYDVVFSMVAGGSFKRSIGVLKPEGRYAMGNPRVSDMVRSIGTRWFSQRRAFFGFASESPDELRVLKIMIEAGSIRPIVDRVFPLVEAPEAHRRVENEERLGSIVLAVGARE</sequence>
<dbReference type="InterPro" id="IPR036291">
    <property type="entry name" value="NAD(P)-bd_dom_sf"/>
</dbReference>
<evidence type="ECO:0000313" key="3">
    <source>
        <dbReference type="Proteomes" id="UP001218638"/>
    </source>
</evidence>
<dbReference type="PANTHER" id="PTHR11695:SF648">
    <property type="entry name" value="ZINC-BINDING OXIDOREDUCTASE"/>
    <property type="match status" value="1"/>
</dbReference>
<dbReference type="SUPFAM" id="SSF50129">
    <property type="entry name" value="GroES-like"/>
    <property type="match status" value="1"/>
</dbReference>
<dbReference type="KEGG" id="slom:PXH66_12395"/>
<dbReference type="InterPro" id="IPR011032">
    <property type="entry name" value="GroES-like_sf"/>
</dbReference>
<dbReference type="InterPro" id="IPR020843">
    <property type="entry name" value="ER"/>
</dbReference>
<dbReference type="SUPFAM" id="SSF51735">
    <property type="entry name" value="NAD(P)-binding Rossmann-fold domains"/>
    <property type="match status" value="1"/>
</dbReference>
<protein>
    <submittedName>
        <fullName evidence="2">NAD(P)-dependent alcohol dehydrogenase</fullName>
    </submittedName>
</protein>
<evidence type="ECO:0000313" key="2">
    <source>
        <dbReference type="EMBL" id="WED63130.1"/>
    </source>
</evidence>
<dbReference type="Pfam" id="PF13602">
    <property type="entry name" value="ADH_zinc_N_2"/>
    <property type="match status" value="1"/>
</dbReference>
<feature type="domain" description="Enoyl reductase (ER)" evidence="1">
    <location>
        <begin position="10"/>
        <end position="321"/>
    </location>
</feature>
<dbReference type="PANTHER" id="PTHR11695">
    <property type="entry name" value="ALCOHOL DEHYDROGENASE RELATED"/>
    <property type="match status" value="1"/>
</dbReference>
<evidence type="ECO:0000259" key="1">
    <source>
        <dbReference type="SMART" id="SM00829"/>
    </source>
</evidence>
<proteinExistence type="predicted"/>
<dbReference type="AlphaFoldDB" id="A0AAE9ZUP3"/>
<name>A0AAE9ZUP3_9BACT</name>
<accession>A0AAE9ZUP3</accession>
<dbReference type="Proteomes" id="UP001218638">
    <property type="component" value="Chromosome"/>
</dbReference>
<dbReference type="CDD" id="cd08267">
    <property type="entry name" value="MDR1"/>
    <property type="match status" value="1"/>
</dbReference>
<keyword evidence="3" id="KW-1185">Reference proteome</keyword>
<dbReference type="GO" id="GO:0016491">
    <property type="term" value="F:oxidoreductase activity"/>
    <property type="evidence" value="ECO:0007669"/>
    <property type="project" value="InterPro"/>
</dbReference>
<dbReference type="InterPro" id="IPR013154">
    <property type="entry name" value="ADH-like_N"/>
</dbReference>
<dbReference type="EMBL" id="CP119075">
    <property type="protein sequence ID" value="WED63130.1"/>
    <property type="molecule type" value="Genomic_DNA"/>
</dbReference>
<gene>
    <name evidence="2" type="ORF">PXH66_12395</name>
</gene>
<dbReference type="Gene3D" id="3.90.180.10">
    <property type="entry name" value="Medium-chain alcohol dehydrogenases, catalytic domain"/>
    <property type="match status" value="1"/>
</dbReference>
<reference evidence="2" key="1">
    <citation type="submission" date="2023-03" db="EMBL/GenBank/DDBJ databases">
        <title>Lomoglobus Profundus gen. nov., sp. nov., a novel member of the phylum Verrucomicrobia, isolated from deep-marine sediment of South China Sea.</title>
        <authorList>
            <person name="Ahmad T."/>
            <person name="Ishaq S.E."/>
            <person name="Wang F."/>
        </authorList>
    </citation>
    <scope>NUCLEOTIDE SEQUENCE</scope>
    <source>
        <strain evidence="2">LMO-M01</strain>
    </source>
</reference>